<name>A0ABW4SMZ8_9ACTN</name>
<accession>A0ABW4SMZ8</accession>
<organism evidence="1 2">
    <name type="scientific">Nonomuraea mangrovi</name>
    <dbReference type="NCBI Taxonomy" id="2316207"/>
    <lineage>
        <taxon>Bacteria</taxon>
        <taxon>Bacillati</taxon>
        <taxon>Actinomycetota</taxon>
        <taxon>Actinomycetes</taxon>
        <taxon>Streptosporangiales</taxon>
        <taxon>Streptosporangiaceae</taxon>
        <taxon>Nonomuraea</taxon>
    </lineage>
</organism>
<reference evidence="2" key="1">
    <citation type="journal article" date="2019" name="Int. J. Syst. Evol. Microbiol.">
        <title>The Global Catalogue of Microorganisms (GCM) 10K type strain sequencing project: providing services to taxonomists for standard genome sequencing and annotation.</title>
        <authorList>
            <consortium name="The Broad Institute Genomics Platform"/>
            <consortium name="The Broad Institute Genome Sequencing Center for Infectious Disease"/>
            <person name="Wu L."/>
            <person name="Ma J."/>
        </authorList>
    </citation>
    <scope>NUCLEOTIDE SEQUENCE [LARGE SCALE GENOMIC DNA]</scope>
    <source>
        <strain evidence="2">ICMP 6774ER</strain>
    </source>
</reference>
<evidence type="ECO:0008006" key="3">
    <source>
        <dbReference type="Google" id="ProtNLM"/>
    </source>
</evidence>
<gene>
    <name evidence="1" type="ORF">ACFSKW_05605</name>
</gene>
<keyword evidence="2" id="KW-1185">Reference proteome</keyword>
<dbReference type="RefSeq" id="WP_379569841.1">
    <property type="nucleotide sequence ID" value="NZ_JBHUFV010000007.1"/>
</dbReference>
<dbReference type="InterPro" id="IPR016181">
    <property type="entry name" value="Acyl_CoA_acyltransferase"/>
</dbReference>
<dbReference type="SUPFAM" id="SSF55729">
    <property type="entry name" value="Acyl-CoA N-acyltransferases (Nat)"/>
    <property type="match status" value="1"/>
</dbReference>
<evidence type="ECO:0000313" key="1">
    <source>
        <dbReference type="EMBL" id="MFD1930950.1"/>
    </source>
</evidence>
<dbReference type="EMBL" id="JBHUFV010000007">
    <property type="protein sequence ID" value="MFD1930950.1"/>
    <property type="molecule type" value="Genomic_DNA"/>
</dbReference>
<dbReference type="Gene3D" id="3.40.630.30">
    <property type="match status" value="1"/>
</dbReference>
<sequence length="616" mass="67489">MGETRAAGPAPRVSPDVLREALDRHPLVNLTGPLGIGKSRLVSSLASVSVLDLSQPDALEAVPAALAEDTRAPLALDSADSPDALSALEAVRARRQQDGRPVLVVSRRSLLAHPKWTLSGATVLRVSAWEDERIRKLAADAQLHAPQSQDLVVRLAAGNPLIAGAACRALHAGASPHVPGTVADQITQEIIERLSRELPAQRWRGTLDRLATMWSGDEALLQADPEVFDALRGLSVVARSELGLAVVEPFRSVIELAHRWRQPTAHRGTRTRALAYRKRLLATEPSAEHRSRLAESVMALSDDDAVRETLFPASSSTGLVHTADPGDADDIGELMHWWARSGGLDTRRTDRMVEQWLRDDPSGFQLLRDGDGRAAGLIGLLHVAERTVPSVESLLQEHADGLFGRPRGAGSLVLGAAYCPDRGLHAFLLRHLLHQVRSRGLLLTVSTPNPDYQRLLRGLRFRRHGTTTDDIYRCGRRPEIYSQDFGRDALPDWVERLVPVSDGVAAPQGPTGRDVGWALARIRDEAGLADSPLLACARTATVMDLQEWLRDAVRALEDGDSPEDAEAGWILRHYYLGRPRTHQQLALQLHISRATYFRRLHHGLDTLGRLLSTEDS</sequence>
<protein>
    <recommendedName>
        <fullName evidence="3">N-acetyltransferase domain-containing protein</fullName>
    </recommendedName>
</protein>
<evidence type="ECO:0000313" key="2">
    <source>
        <dbReference type="Proteomes" id="UP001597368"/>
    </source>
</evidence>
<comment type="caution">
    <text evidence="1">The sequence shown here is derived from an EMBL/GenBank/DDBJ whole genome shotgun (WGS) entry which is preliminary data.</text>
</comment>
<dbReference type="Proteomes" id="UP001597368">
    <property type="component" value="Unassembled WGS sequence"/>
</dbReference>
<proteinExistence type="predicted"/>